<keyword evidence="4 7" id="KW-0472">Membrane</keyword>
<reference evidence="10" key="1">
    <citation type="submission" date="2023-03" db="UniProtKB">
        <authorList>
            <consortium name="Ensembl"/>
        </authorList>
    </citation>
    <scope>IDENTIFICATION</scope>
</reference>
<organism evidence="10">
    <name type="scientific">Equus asinus asinus</name>
    <dbReference type="NCBI Taxonomy" id="83772"/>
    <lineage>
        <taxon>Eukaryota</taxon>
        <taxon>Metazoa</taxon>
        <taxon>Chordata</taxon>
        <taxon>Craniata</taxon>
        <taxon>Vertebrata</taxon>
        <taxon>Euteleostomi</taxon>
        <taxon>Mammalia</taxon>
        <taxon>Eutheria</taxon>
        <taxon>Laurasiatheria</taxon>
        <taxon>Perissodactyla</taxon>
        <taxon>Equidae</taxon>
        <taxon>Equus</taxon>
    </lineage>
</organism>
<evidence type="ECO:0000256" key="2">
    <source>
        <dbReference type="ARBA" id="ARBA00022692"/>
    </source>
</evidence>
<accession>A0A8C4MK63</accession>
<dbReference type="PANTHER" id="PTHR11860">
    <property type="entry name" value="POLYMERIC-IMMUNOGLOBULIN RECEPTOR"/>
    <property type="match status" value="1"/>
</dbReference>
<proteinExistence type="predicted"/>
<dbReference type="AlphaFoldDB" id="A0A8C4MK63"/>
<dbReference type="InterPro" id="IPR050671">
    <property type="entry name" value="CD300_family_receptors"/>
</dbReference>
<keyword evidence="5" id="KW-1015">Disulfide bond</keyword>
<dbReference type="InterPro" id="IPR036179">
    <property type="entry name" value="Ig-like_dom_sf"/>
</dbReference>
<evidence type="ECO:0000256" key="5">
    <source>
        <dbReference type="ARBA" id="ARBA00023157"/>
    </source>
</evidence>
<name>A0A8C4MK63_EQUAS</name>
<feature type="chain" id="PRO_5034465772" description="Ig-like domain-containing protein" evidence="8">
    <location>
        <begin position="25"/>
        <end position="348"/>
    </location>
</feature>
<dbReference type="SUPFAM" id="SSF48726">
    <property type="entry name" value="Immunoglobulin"/>
    <property type="match status" value="1"/>
</dbReference>
<dbReference type="Ensembl" id="ENSEAST00005030363.1">
    <property type="protein sequence ID" value="ENSEASP00005027954.1"/>
    <property type="gene ID" value="ENSEASG00005019010.1"/>
</dbReference>
<evidence type="ECO:0000256" key="1">
    <source>
        <dbReference type="ARBA" id="ARBA00004370"/>
    </source>
</evidence>
<dbReference type="InterPro" id="IPR013106">
    <property type="entry name" value="Ig_V-set"/>
</dbReference>
<evidence type="ECO:0000256" key="7">
    <source>
        <dbReference type="SAM" id="Phobius"/>
    </source>
</evidence>
<dbReference type="InterPro" id="IPR013783">
    <property type="entry name" value="Ig-like_fold"/>
</dbReference>
<dbReference type="GO" id="GO:0005886">
    <property type="term" value="C:plasma membrane"/>
    <property type="evidence" value="ECO:0007669"/>
    <property type="project" value="TreeGrafter"/>
</dbReference>
<keyword evidence="2 7" id="KW-0812">Transmembrane</keyword>
<feature type="signal peptide" evidence="8">
    <location>
        <begin position="1"/>
        <end position="24"/>
    </location>
</feature>
<dbReference type="PANTHER" id="PTHR11860:SF115">
    <property type="entry name" value="IMMUNOGLOBULIN SUBTYPE DOMAIN-CONTAINING PROTEIN"/>
    <property type="match status" value="1"/>
</dbReference>
<evidence type="ECO:0000259" key="9">
    <source>
        <dbReference type="PROSITE" id="PS50835"/>
    </source>
</evidence>
<feature type="region of interest" description="Disordered" evidence="6">
    <location>
        <begin position="139"/>
        <end position="161"/>
    </location>
</feature>
<dbReference type="PROSITE" id="PS50835">
    <property type="entry name" value="IG_LIKE"/>
    <property type="match status" value="1"/>
</dbReference>
<evidence type="ECO:0000313" key="10">
    <source>
        <dbReference type="Ensembl" id="ENSEASP00005027954.1"/>
    </source>
</evidence>
<dbReference type="InterPro" id="IPR003599">
    <property type="entry name" value="Ig_sub"/>
</dbReference>
<evidence type="ECO:0000256" key="8">
    <source>
        <dbReference type="SAM" id="SignalP"/>
    </source>
</evidence>
<protein>
    <recommendedName>
        <fullName evidence="9">Ig-like domain-containing protein</fullName>
    </recommendedName>
</protein>
<dbReference type="Pfam" id="PF07686">
    <property type="entry name" value="V-set"/>
    <property type="match status" value="1"/>
</dbReference>
<feature type="domain" description="Ig-like" evidence="9">
    <location>
        <begin position="20"/>
        <end position="133"/>
    </location>
</feature>
<dbReference type="Gene3D" id="2.60.40.10">
    <property type="entry name" value="Immunoglobulins"/>
    <property type="match status" value="1"/>
</dbReference>
<evidence type="ECO:0000256" key="6">
    <source>
        <dbReference type="SAM" id="MobiDB-lite"/>
    </source>
</evidence>
<dbReference type="GO" id="GO:0004888">
    <property type="term" value="F:transmembrane signaling receptor activity"/>
    <property type="evidence" value="ECO:0007669"/>
    <property type="project" value="TreeGrafter"/>
</dbReference>
<dbReference type="FunFam" id="2.60.40.10:FF:000370">
    <property type="entry name" value="CMRF35-like molecule 1"/>
    <property type="match status" value="1"/>
</dbReference>
<dbReference type="Pfam" id="PF15330">
    <property type="entry name" value="SIT"/>
    <property type="match status" value="1"/>
</dbReference>
<dbReference type="InterPro" id="IPR007110">
    <property type="entry name" value="Ig-like_dom"/>
</dbReference>
<keyword evidence="3 8" id="KW-0732">Signal</keyword>
<sequence length="348" mass="37948">MTQQSRAVWLPLALLLLWVPGSLSLSGPRTVTGTVGGSLSVQCRYEQQFRKHNKYWCQNSHLPPWKTKIVETTESEKEVRSGRVSIRDHPKNLTFTVTLENLTEADIGTYWCGINKPWHQGNFLDPTFKVEVSVLPAAPTSAPKSAPTSAPTTSISVTTSSTITTPATVSATLSGSSQEGLQQNQGWGLQVLLSLLAVLLLLLAGTSLLAWRMVQRRAKAGETPEPAQTPSQAAPQSEPCYENLELQMCPLREEPMRPRQPEVVYSTVVSTRARLPAWEDLKVAAGREGSEGLAWWSCASAGQGHTENGASEDFVRADILRRAWCHCGWGVGDEGAIGLAREYGPDSQ</sequence>
<comment type="subcellular location">
    <subcellularLocation>
        <location evidence="1">Membrane</location>
    </subcellularLocation>
</comment>
<dbReference type="SMART" id="SM00409">
    <property type="entry name" value="IG"/>
    <property type="match status" value="1"/>
</dbReference>
<dbReference type="CDD" id="cd05716">
    <property type="entry name" value="IgV_pIgR_like"/>
    <property type="match status" value="1"/>
</dbReference>
<keyword evidence="7" id="KW-1133">Transmembrane helix</keyword>
<feature type="transmembrane region" description="Helical" evidence="7">
    <location>
        <begin position="187"/>
        <end position="211"/>
    </location>
</feature>
<evidence type="ECO:0000256" key="3">
    <source>
        <dbReference type="ARBA" id="ARBA00022729"/>
    </source>
</evidence>
<evidence type="ECO:0000256" key="4">
    <source>
        <dbReference type="ARBA" id="ARBA00023136"/>
    </source>
</evidence>